<feature type="chain" id="PRO_5040212602" description="Secreted protein" evidence="1">
    <location>
        <begin position="20"/>
        <end position="175"/>
    </location>
</feature>
<proteinExistence type="predicted"/>
<evidence type="ECO:0000313" key="3">
    <source>
        <dbReference type="Proteomes" id="UP000720189"/>
    </source>
</evidence>
<evidence type="ECO:0000313" key="2">
    <source>
        <dbReference type="EMBL" id="KAH7255785.1"/>
    </source>
</evidence>
<organism evidence="2 3">
    <name type="scientific">Fusarium redolens</name>
    <dbReference type="NCBI Taxonomy" id="48865"/>
    <lineage>
        <taxon>Eukaryota</taxon>
        <taxon>Fungi</taxon>
        <taxon>Dikarya</taxon>
        <taxon>Ascomycota</taxon>
        <taxon>Pezizomycotina</taxon>
        <taxon>Sordariomycetes</taxon>
        <taxon>Hypocreomycetidae</taxon>
        <taxon>Hypocreales</taxon>
        <taxon>Nectriaceae</taxon>
        <taxon>Fusarium</taxon>
        <taxon>Fusarium redolens species complex</taxon>
    </lineage>
</organism>
<feature type="signal peptide" evidence="1">
    <location>
        <begin position="1"/>
        <end position="19"/>
    </location>
</feature>
<accession>A0A9P9HDZ5</accession>
<gene>
    <name evidence="2" type="ORF">BKA55DRAFT_330965</name>
</gene>
<evidence type="ECO:0000256" key="1">
    <source>
        <dbReference type="SAM" id="SignalP"/>
    </source>
</evidence>
<dbReference type="EMBL" id="JAGMUX010000006">
    <property type="protein sequence ID" value="KAH7255785.1"/>
    <property type="molecule type" value="Genomic_DNA"/>
</dbReference>
<keyword evidence="1" id="KW-0732">Signal</keyword>
<reference evidence="2" key="1">
    <citation type="journal article" date="2021" name="Nat. Commun.">
        <title>Genetic determinants of endophytism in the Arabidopsis root mycobiome.</title>
        <authorList>
            <person name="Mesny F."/>
            <person name="Miyauchi S."/>
            <person name="Thiergart T."/>
            <person name="Pickel B."/>
            <person name="Atanasova L."/>
            <person name="Karlsson M."/>
            <person name="Huettel B."/>
            <person name="Barry K.W."/>
            <person name="Haridas S."/>
            <person name="Chen C."/>
            <person name="Bauer D."/>
            <person name="Andreopoulos W."/>
            <person name="Pangilinan J."/>
            <person name="LaButti K."/>
            <person name="Riley R."/>
            <person name="Lipzen A."/>
            <person name="Clum A."/>
            <person name="Drula E."/>
            <person name="Henrissat B."/>
            <person name="Kohler A."/>
            <person name="Grigoriev I.V."/>
            <person name="Martin F.M."/>
            <person name="Hacquard S."/>
        </authorList>
    </citation>
    <scope>NUCLEOTIDE SEQUENCE</scope>
    <source>
        <strain evidence="2">MPI-CAGE-AT-0023</strain>
    </source>
</reference>
<dbReference type="Proteomes" id="UP000720189">
    <property type="component" value="Unassembled WGS sequence"/>
</dbReference>
<dbReference type="AlphaFoldDB" id="A0A9P9HDZ5"/>
<protein>
    <recommendedName>
        <fullName evidence="4">Secreted protein</fullName>
    </recommendedName>
</protein>
<evidence type="ECO:0008006" key="4">
    <source>
        <dbReference type="Google" id="ProtNLM"/>
    </source>
</evidence>
<comment type="caution">
    <text evidence="2">The sequence shown here is derived from an EMBL/GenBank/DDBJ whole genome shotgun (WGS) entry which is preliminary data.</text>
</comment>
<dbReference type="GeneID" id="70215670"/>
<name>A0A9P9HDZ5_FUSRE</name>
<sequence length="175" mass="19796">MSGLMLTLFSRLLAMAIIADVETEARPSSAGYPLASGWVDWLPCVHLIHANACKAHARVPCGILVQPRIPQPLLWLRDLERVSRLFWSNDFPVLSPLFFLFHSTDLLFIRYGLSTVDYSFVSYTHLPFCLVCRFLGIFAILEASCAHHCSLSTLFDHRASFSPQMSPSDQRTFTF</sequence>
<dbReference type="RefSeq" id="XP_046051354.1">
    <property type="nucleotide sequence ID" value="XM_046185716.1"/>
</dbReference>
<keyword evidence="3" id="KW-1185">Reference proteome</keyword>